<dbReference type="AlphaFoldDB" id="A0AAV3R3X5"/>
<evidence type="ECO:0000313" key="3">
    <source>
        <dbReference type="Proteomes" id="UP001454036"/>
    </source>
</evidence>
<organism evidence="2 3">
    <name type="scientific">Lithospermum erythrorhizon</name>
    <name type="common">Purple gromwell</name>
    <name type="synonym">Lithospermum officinale var. erythrorhizon</name>
    <dbReference type="NCBI Taxonomy" id="34254"/>
    <lineage>
        <taxon>Eukaryota</taxon>
        <taxon>Viridiplantae</taxon>
        <taxon>Streptophyta</taxon>
        <taxon>Embryophyta</taxon>
        <taxon>Tracheophyta</taxon>
        <taxon>Spermatophyta</taxon>
        <taxon>Magnoliopsida</taxon>
        <taxon>eudicotyledons</taxon>
        <taxon>Gunneridae</taxon>
        <taxon>Pentapetalae</taxon>
        <taxon>asterids</taxon>
        <taxon>lamiids</taxon>
        <taxon>Boraginales</taxon>
        <taxon>Boraginaceae</taxon>
        <taxon>Boraginoideae</taxon>
        <taxon>Lithospermeae</taxon>
        <taxon>Lithospermum</taxon>
    </lineage>
</organism>
<evidence type="ECO:0000256" key="1">
    <source>
        <dbReference type="SAM" id="MobiDB-lite"/>
    </source>
</evidence>
<feature type="region of interest" description="Disordered" evidence="1">
    <location>
        <begin position="199"/>
        <end position="221"/>
    </location>
</feature>
<gene>
    <name evidence="2" type="ORF">LIER_24088</name>
</gene>
<feature type="compositionally biased region" description="Basic residues" evidence="1">
    <location>
        <begin position="103"/>
        <end position="114"/>
    </location>
</feature>
<comment type="caution">
    <text evidence="2">The sequence shown here is derived from an EMBL/GenBank/DDBJ whole genome shotgun (WGS) entry which is preliminary data.</text>
</comment>
<protein>
    <submittedName>
        <fullName evidence="2">Uncharacterized protein</fullName>
    </submittedName>
</protein>
<evidence type="ECO:0000313" key="2">
    <source>
        <dbReference type="EMBL" id="GAA0169652.1"/>
    </source>
</evidence>
<reference evidence="2 3" key="1">
    <citation type="submission" date="2024-01" db="EMBL/GenBank/DDBJ databases">
        <title>The complete chloroplast genome sequence of Lithospermum erythrorhizon: insights into the phylogenetic relationship among Boraginaceae species and the maternal lineages of purple gromwells.</title>
        <authorList>
            <person name="Okada T."/>
            <person name="Watanabe K."/>
        </authorList>
    </citation>
    <scope>NUCLEOTIDE SEQUENCE [LARGE SCALE GENOMIC DNA]</scope>
</reference>
<feature type="region of interest" description="Disordered" evidence="1">
    <location>
        <begin position="1"/>
        <end position="25"/>
    </location>
</feature>
<dbReference type="EMBL" id="BAABME010006923">
    <property type="protein sequence ID" value="GAA0169652.1"/>
    <property type="molecule type" value="Genomic_DNA"/>
</dbReference>
<sequence>MASAVNPPFVAGTGAAPSGPAETMSDDILRAAENCVEPRDVPFSAMAGDRRPLFRKVKVKKVSVPSGAGHKEVPVATHAPATTSASHAGKRPSPDDERPRVFGARKKHAARRPKRIETVEGLGERLPQQITRGLSEERRPQKRKRAGEGSASVDAAGEEGGPGAVHPDGRADANPPIVDNYKDFMKGYNADSFTSCNLDALLTPDEEDDEEAALPEDDSAV</sequence>
<feature type="region of interest" description="Disordered" evidence="1">
    <location>
        <begin position="61"/>
        <end position="183"/>
    </location>
</feature>
<keyword evidence="3" id="KW-1185">Reference proteome</keyword>
<accession>A0AAV3R3X5</accession>
<proteinExistence type="predicted"/>
<name>A0AAV3R3X5_LITER</name>
<feature type="compositionally biased region" description="Low complexity" evidence="1">
    <location>
        <begin position="74"/>
        <end position="87"/>
    </location>
</feature>
<dbReference type="Proteomes" id="UP001454036">
    <property type="component" value="Unassembled WGS sequence"/>
</dbReference>
<feature type="compositionally biased region" description="Acidic residues" evidence="1">
    <location>
        <begin position="204"/>
        <end position="221"/>
    </location>
</feature>